<evidence type="ECO:0000259" key="10">
    <source>
        <dbReference type="PROSITE" id="PS50109"/>
    </source>
</evidence>
<reference evidence="12" key="1">
    <citation type="journal article" date="2020" name="Biotechnol. Biofuels">
        <title>New insights from the biogas microbiome by comprehensive genome-resolved metagenomics of nearly 1600 species originating from multiple anaerobic digesters.</title>
        <authorList>
            <person name="Campanaro S."/>
            <person name="Treu L."/>
            <person name="Rodriguez-R L.M."/>
            <person name="Kovalovszki A."/>
            <person name="Ziels R.M."/>
            <person name="Maus I."/>
            <person name="Zhu X."/>
            <person name="Kougias P.G."/>
            <person name="Basile A."/>
            <person name="Luo G."/>
            <person name="Schluter A."/>
            <person name="Konstantinidis K.T."/>
            <person name="Angelidaki I."/>
        </authorList>
    </citation>
    <scope>NUCLEOTIDE SEQUENCE</scope>
    <source>
        <strain evidence="12">AS06rmzACSIP_7</strain>
    </source>
</reference>
<feature type="domain" description="Response regulatory" evidence="11">
    <location>
        <begin position="531"/>
        <end position="647"/>
    </location>
</feature>
<dbReference type="InterPro" id="IPR004358">
    <property type="entry name" value="Sig_transdc_His_kin-like_C"/>
</dbReference>
<proteinExistence type="predicted"/>
<dbReference type="EMBL" id="JAAYEE010000082">
    <property type="protein sequence ID" value="NLW34814.1"/>
    <property type="molecule type" value="Genomic_DNA"/>
</dbReference>
<evidence type="ECO:0000256" key="3">
    <source>
        <dbReference type="ARBA" id="ARBA00022553"/>
    </source>
</evidence>
<reference evidence="12" key="2">
    <citation type="submission" date="2020-01" db="EMBL/GenBank/DDBJ databases">
        <authorList>
            <person name="Campanaro S."/>
        </authorList>
    </citation>
    <scope>NUCLEOTIDE SEQUENCE</scope>
    <source>
        <strain evidence="12">AS06rmzACSIP_7</strain>
    </source>
</reference>
<dbReference type="CDD" id="cd00156">
    <property type="entry name" value="REC"/>
    <property type="match status" value="1"/>
</dbReference>
<dbReference type="Pfam" id="PF00072">
    <property type="entry name" value="Response_reg"/>
    <property type="match status" value="1"/>
</dbReference>
<dbReference type="SMART" id="SM00387">
    <property type="entry name" value="HATPase_c"/>
    <property type="match status" value="1"/>
</dbReference>
<dbReference type="InterPro" id="IPR036097">
    <property type="entry name" value="HisK_dim/P_sf"/>
</dbReference>
<keyword evidence="6" id="KW-0418">Kinase</keyword>
<feature type="domain" description="Histidine kinase" evidence="10">
    <location>
        <begin position="297"/>
        <end position="509"/>
    </location>
</feature>
<dbReference type="EC" id="2.7.13.3" evidence="2"/>
<evidence type="ECO:0000256" key="7">
    <source>
        <dbReference type="ARBA" id="ARBA00022840"/>
    </source>
</evidence>
<accession>A0A971M345</accession>
<keyword evidence="5" id="KW-0547">Nucleotide-binding</keyword>
<dbReference type="SMART" id="SM00388">
    <property type="entry name" value="HisKA"/>
    <property type="match status" value="1"/>
</dbReference>
<dbReference type="GO" id="GO:0000155">
    <property type="term" value="F:phosphorelay sensor kinase activity"/>
    <property type="evidence" value="ECO:0007669"/>
    <property type="project" value="InterPro"/>
</dbReference>
<evidence type="ECO:0000313" key="13">
    <source>
        <dbReference type="Proteomes" id="UP000777265"/>
    </source>
</evidence>
<dbReference type="Gene3D" id="1.10.287.130">
    <property type="match status" value="1"/>
</dbReference>
<dbReference type="InterPro" id="IPR001789">
    <property type="entry name" value="Sig_transdc_resp-reg_receiver"/>
</dbReference>
<dbReference type="PRINTS" id="PR00344">
    <property type="entry name" value="BCTRLSENSOR"/>
</dbReference>
<dbReference type="Gene3D" id="3.30.450.20">
    <property type="entry name" value="PAS domain"/>
    <property type="match status" value="1"/>
</dbReference>
<keyword evidence="8" id="KW-0902">Two-component regulatory system</keyword>
<dbReference type="PANTHER" id="PTHR43065:SF46">
    <property type="entry name" value="C4-DICARBOXYLATE TRANSPORT SENSOR PROTEIN DCTB"/>
    <property type="match status" value="1"/>
</dbReference>
<dbReference type="SUPFAM" id="SSF52172">
    <property type="entry name" value="CheY-like"/>
    <property type="match status" value="1"/>
</dbReference>
<organism evidence="12 13">
    <name type="scientific">Syntrophorhabdus aromaticivorans</name>
    <dbReference type="NCBI Taxonomy" id="328301"/>
    <lineage>
        <taxon>Bacteria</taxon>
        <taxon>Pseudomonadati</taxon>
        <taxon>Thermodesulfobacteriota</taxon>
        <taxon>Syntrophorhabdia</taxon>
        <taxon>Syntrophorhabdales</taxon>
        <taxon>Syntrophorhabdaceae</taxon>
        <taxon>Syntrophorhabdus</taxon>
    </lineage>
</organism>
<dbReference type="InterPro" id="IPR003661">
    <property type="entry name" value="HisK_dim/P_dom"/>
</dbReference>
<evidence type="ECO:0000256" key="4">
    <source>
        <dbReference type="ARBA" id="ARBA00022679"/>
    </source>
</evidence>
<name>A0A971M345_9BACT</name>
<dbReference type="SMART" id="SM00448">
    <property type="entry name" value="REC"/>
    <property type="match status" value="1"/>
</dbReference>
<keyword evidence="4" id="KW-0808">Transferase</keyword>
<dbReference type="SUPFAM" id="SSF47384">
    <property type="entry name" value="Homodimeric domain of signal transducing histidine kinase"/>
    <property type="match status" value="1"/>
</dbReference>
<dbReference type="Pfam" id="PF00512">
    <property type="entry name" value="HisKA"/>
    <property type="match status" value="1"/>
</dbReference>
<dbReference type="Gene3D" id="3.30.565.10">
    <property type="entry name" value="Histidine kinase-like ATPase, C-terminal domain"/>
    <property type="match status" value="1"/>
</dbReference>
<dbReference type="Gene3D" id="3.40.50.2300">
    <property type="match status" value="1"/>
</dbReference>
<sequence length="650" mass="74750">MRQTDLRPESVNFQWNFYERAINNYSIIMRMLHYVEEEDSLINNIPRIFVEGSLFDMCKIVKRENGVVREGFFSMEESLHNVDFESVRALSEGATSPSIINDIFGYSVLYIYPLKKDMGIIGFLVLGKQLPIDLDRRILRELEIVCDIYNKSLILHANIHNHKKVVDSRTAFEDLALEFPDALFMIDRNGSIVFANKRAKSEFEGRKGLLVGEKVDNIVSGIGPNFYKKDTVLHGEVKYKSGDKYKIFKMDSFTVKQARDKGVWRAVIFKDVMEKKIKEEEHVSKEKMESMGMLAGGIAHDFNNLLTGVLGYASLIKNFLSNEEKLYRYAEAIESSAQRAAKLARHLLNFSRRQRKVSGVVDLNMLMEDILFLIKESFRDIEIEKAFDHRLYPIKGDEAELQNVFLNICTNAKDAMAGKGILRVRTERKRYIGHREFALIEIADTGQGIDEQIREKIFEPYFTTKENGTNLGMGLYLVYKIIREHGGFVELESEKGKGTKFSIYLPLPTRVIAQEPTREEKNHDALTRRQKILLVDDEDVVRNLIKGVLTDEPADILEAADGTEALNIFREQHAAIDLVILDMIMPGIKGDEVLREMRNIRKDVKIIISSGYMSEDQRESLKKHKVDGFLDKPFRDKDVIHKIIEVLSKK</sequence>
<evidence type="ECO:0000256" key="1">
    <source>
        <dbReference type="ARBA" id="ARBA00000085"/>
    </source>
</evidence>
<dbReference type="PANTHER" id="PTHR43065">
    <property type="entry name" value="SENSOR HISTIDINE KINASE"/>
    <property type="match status" value="1"/>
</dbReference>
<evidence type="ECO:0000259" key="11">
    <source>
        <dbReference type="PROSITE" id="PS50110"/>
    </source>
</evidence>
<keyword evidence="3 9" id="KW-0597">Phosphoprotein</keyword>
<dbReference type="InterPro" id="IPR036890">
    <property type="entry name" value="HATPase_C_sf"/>
</dbReference>
<dbReference type="PROSITE" id="PS50109">
    <property type="entry name" value="HIS_KIN"/>
    <property type="match status" value="1"/>
</dbReference>
<evidence type="ECO:0000256" key="5">
    <source>
        <dbReference type="ARBA" id="ARBA00022741"/>
    </source>
</evidence>
<gene>
    <name evidence="12" type="ORF">GXY80_04940</name>
</gene>
<evidence type="ECO:0000313" key="12">
    <source>
        <dbReference type="EMBL" id="NLW34814.1"/>
    </source>
</evidence>
<evidence type="ECO:0000256" key="2">
    <source>
        <dbReference type="ARBA" id="ARBA00012438"/>
    </source>
</evidence>
<dbReference type="CDD" id="cd00082">
    <property type="entry name" value="HisKA"/>
    <property type="match status" value="1"/>
</dbReference>
<evidence type="ECO:0000256" key="9">
    <source>
        <dbReference type="PROSITE-ProRule" id="PRU00169"/>
    </source>
</evidence>
<dbReference type="PROSITE" id="PS50110">
    <property type="entry name" value="RESPONSE_REGULATORY"/>
    <property type="match status" value="1"/>
</dbReference>
<keyword evidence="7" id="KW-0067">ATP-binding</keyword>
<dbReference type="Proteomes" id="UP000777265">
    <property type="component" value="Unassembled WGS sequence"/>
</dbReference>
<dbReference type="InterPro" id="IPR011006">
    <property type="entry name" value="CheY-like_superfamily"/>
</dbReference>
<evidence type="ECO:0000256" key="6">
    <source>
        <dbReference type="ARBA" id="ARBA00022777"/>
    </source>
</evidence>
<dbReference type="AlphaFoldDB" id="A0A971M345"/>
<evidence type="ECO:0000256" key="8">
    <source>
        <dbReference type="ARBA" id="ARBA00023012"/>
    </source>
</evidence>
<comment type="catalytic activity">
    <reaction evidence="1">
        <text>ATP + protein L-histidine = ADP + protein N-phospho-L-histidine.</text>
        <dbReference type="EC" id="2.7.13.3"/>
    </reaction>
</comment>
<protein>
    <recommendedName>
        <fullName evidence="2">histidine kinase</fullName>
        <ecNumber evidence="2">2.7.13.3</ecNumber>
    </recommendedName>
</protein>
<dbReference type="GO" id="GO:0005524">
    <property type="term" value="F:ATP binding"/>
    <property type="evidence" value="ECO:0007669"/>
    <property type="project" value="UniProtKB-KW"/>
</dbReference>
<dbReference type="SUPFAM" id="SSF55874">
    <property type="entry name" value="ATPase domain of HSP90 chaperone/DNA topoisomerase II/histidine kinase"/>
    <property type="match status" value="1"/>
</dbReference>
<dbReference type="InterPro" id="IPR005467">
    <property type="entry name" value="His_kinase_dom"/>
</dbReference>
<comment type="caution">
    <text evidence="12">The sequence shown here is derived from an EMBL/GenBank/DDBJ whole genome shotgun (WGS) entry which is preliminary data.</text>
</comment>
<dbReference type="Pfam" id="PF02518">
    <property type="entry name" value="HATPase_c"/>
    <property type="match status" value="1"/>
</dbReference>
<feature type="modified residue" description="4-aspartylphosphate" evidence="9">
    <location>
        <position position="582"/>
    </location>
</feature>
<dbReference type="InterPro" id="IPR003594">
    <property type="entry name" value="HATPase_dom"/>
</dbReference>